<accession>A0AA36J000</accession>
<sequence length="163" mass="17954">MELAKLVPPLPRTEYRLAVDTQALQPSDRLRDVVSDGAELTALLVESMAGEFFCQVNRTSGVTLCLGTDRRARCQIERNIGGIVFNYHAEGEWEEALEESRLHLTLDQGVGAMSEFVIRRTLEMARTGDGDLELVAVRGDIKGGGQVDENMLVLSVGNVFGRF</sequence>
<dbReference type="EMBL" id="CAUJNA010003216">
    <property type="protein sequence ID" value="CAJ1395949.1"/>
    <property type="molecule type" value="Genomic_DNA"/>
</dbReference>
<dbReference type="AlphaFoldDB" id="A0AA36J000"/>
<protein>
    <submittedName>
        <fullName evidence="1">Uncharacterized protein</fullName>
    </submittedName>
</protein>
<reference evidence="1" key="1">
    <citation type="submission" date="2023-08" db="EMBL/GenBank/DDBJ databases">
        <authorList>
            <person name="Chen Y."/>
            <person name="Shah S."/>
            <person name="Dougan E. K."/>
            <person name="Thang M."/>
            <person name="Chan C."/>
        </authorList>
    </citation>
    <scope>NUCLEOTIDE SEQUENCE</scope>
</reference>
<comment type="caution">
    <text evidence="1">The sequence shown here is derived from an EMBL/GenBank/DDBJ whole genome shotgun (WGS) entry which is preliminary data.</text>
</comment>
<dbReference type="Proteomes" id="UP001178507">
    <property type="component" value="Unassembled WGS sequence"/>
</dbReference>
<name>A0AA36J000_9DINO</name>
<keyword evidence="2" id="KW-1185">Reference proteome</keyword>
<gene>
    <name evidence="1" type="ORF">EVOR1521_LOCUS20258</name>
</gene>
<evidence type="ECO:0000313" key="1">
    <source>
        <dbReference type="EMBL" id="CAJ1395949.1"/>
    </source>
</evidence>
<organism evidence="1 2">
    <name type="scientific">Effrenium voratum</name>
    <dbReference type="NCBI Taxonomy" id="2562239"/>
    <lineage>
        <taxon>Eukaryota</taxon>
        <taxon>Sar</taxon>
        <taxon>Alveolata</taxon>
        <taxon>Dinophyceae</taxon>
        <taxon>Suessiales</taxon>
        <taxon>Symbiodiniaceae</taxon>
        <taxon>Effrenium</taxon>
    </lineage>
</organism>
<proteinExistence type="predicted"/>
<evidence type="ECO:0000313" key="2">
    <source>
        <dbReference type="Proteomes" id="UP001178507"/>
    </source>
</evidence>